<dbReference type="Proteomes" id="UP000183812">
    <property type="component" value="Unassembled WGS sequence"/>
</dbReference>
<dbReference type="AlphaFoldDB" id="A0A1G7CTE1"/>
<gene>
    <name evidence="2" type="ORF">SAMN04244550_00373</name>
</gene>
<sequence>MELEEAAVPARTRRQSPLHNLFSRYMRVASVLGSFSDILSVGGTIAGLFGWVASGNDLGVPQLPLDQTPLPIRMALFWLFSAGLGWVLGLIVQVLRHHARTVRLMISLLATLVMAGFLTGFGDWLIAPRHPSDLPQQFVLTLLGAMVAMRCTVENLSASRTGVGAAEVEERSLVLLAFAISTAAFLVFIELGAN</sequence>
<keyword evidence="1" id="KW-0472">Membrane</keyword>
<proteinExistence type="predicted"/>
<reference evidence="2 3" key="1">
    <citation type="submission" date="2016-10" db="EMBL/GenBank/DDBJ databases">
        <authorList>
            <person name="de Groot N.N."/>
        </authorList>
    </citation>
    <scope>NUCLEOTIDE SEQUENCE [LARGE SCALE GENOMIC DNA]</scope>
    <source>
        <strain evidence="3">DSM 938 / 37b4</strain>
    </source>
</reference>
<feature type="transmembrane region" description="Helical" evidence="1">
    <location>
        <begin position="72"/>
        <end position="92"/>
    </location>
</feature>
<accession>A0A1G7CTE1</accession>
<name>A0A1G7CTE1_RHOCA</name>
<evidence type="ECO:0000256" key="1">
    <source>
        <dbReference type="SAM" id="Phobius"/>
    </source>
</evidence>
<keyword evidence="1" id="KW-1133">Transmembrane helix</keyword>
<feature type="transmembrane region" description="Helical" evidence="1">
    <location>
        <begin position="28"/>
        <end position="52"/>
    </location>
</feature>
<protein>
    <submittedName>
        <fullName evidence="2">Uncharacterized protein</fullName>
    </submittedName>
</protein>
<feature type="transmembrane region" description="Helical" evidence="1">
    <location>
        <begin position="104"/>
        <end position="122"/>
    </location>
</feature>
<feature type="transmembrane region" description="Helical" evidence="1">
    <location>
        <begin position="134"/>
        <end position="153"/>
    </location>
</feature>
<dbReference type="EMBL" id="FNAY01000001">
    <property type="protein sequence ID" value="SDE42559.1"/>
    <property type="molecule type" value="Genomic_DNA"/>
</dbReference>
<evidence type="ECO:0000313" key="2">
    <source>
        <dbReference type="EMBL" id="SDE42559.1"/>
    </source>
</evidence>
<keyword evidence="1" id="KW-0812">Transmembrane</keyword>
<feature type="transmembrane region" description="Helical" evidence="1">
    <location>
        <begin position="173"/>
        <end position="193"/>
    </location>
</feature>
<organism evidence="2 3">
    <name type="scientific">Rhodobacter capsulatus</name>
    <name type="common">Rhodopseudomonas capsulata</name>
    <dbReference type="NCBI Taxonomy" id="1061"/>
    <lineage>
        <taxon>Bacteria</taxon>
        <taxon>Pseudomonadati</taxon>
        <taxon>Pseudomonadota</taxon>
        <taxon>Alphaproteobacteria</taxon>
        <taxon>Rhodobacterales</taxon>
        <taxon>Rhodobacter group</taxon>
        <taxon>Rhodobacter</taxon>
    </lineage>
</organism>
<evidence type="ECO:0000313" key="3">
    <source>
        <dbReference type="Proteomes" id="UP000183812"/>
    </source>
</evidence>